<dbReference type="InterPro" id="IPR050256">
    <property type="entry name" value="Glycosyltransferase_2"/>
</dbReference>
<dbReference type="CDD" id="cd04187">
    <property type="entry name" value="DPM1_like_bac"/>
    <property type="match status" value="1"/>
</dbReference>
<dbReference type="GO" id="GO:0016757">
    <property type="term" value="F:glycosyltransferase activity"/>
    <property type="evidence" value="ECO:0007669"/>
    <property type="project" value="UniProtKB-KW"/>
</dbReference>
<dbReference type="PANTHER" id="PTHR48090:SF3">
    <property type="entry name" value="UNDECAPRENYL-PHOSPHATE 4-DEOXY-4-FORMAMIDO-L-ARABINOSE TRANSFERASE"/>
    <property type="match status" value="1"/>
</dbReference>
<sequence>MEISVVIPSYNEEGNVERLYMELATVLTRMKKSHEILFVDDGSSDGTVGKLEKIAKHDKSVKLIKHGSNKGQTAALLTGFKVSRGRIVISMDADLQNDPSDIPKLVEGLEKADVVCGWRADRKDSFGKRMASKLNNFLVRRFFGLSLHDQGCTLRAYKSSAIKDLELHGEGHRYIPAMLSVKGHKVIEMKVKHHERKSGKTKYGLSRLPKGFLDLITLKFLTSYGSRPIHIFGAAGFALMGLGFLGGVKLLYDKYVLGHGIGSRPLLILVVLLVLLGMQFIFNGLLAELIIRTRERK</sequence>
<dbReference type="PANTHER" id="PTHR48090">
    <property type="entry name" value="UNDECAPRENYL-PHOSPHATE 4-DEOXY-4-FORMAMIDO-L-ARABINOSE TRANSFERASE-RELATED"/>
    <property type="match status" value="1"/>
</dbReference>
<keyword evidence="11" id="KW-1185">Reference proteome</keyword>
<feature type="domain" description="Glycosyltransferase 2-like" evidence="9">
    <location>
        <begin position="4"/>
        <end position="165"/>
    </location>
</feature>
<keyword evidence="2" id="KW-0328">Glycosyltransferase</keyword>
<evidence type="ECO:0000313" key="10">
    <source>
        <dbReference type="EMBL" id="HIJ99474.1"/>
    </source>
</evidence>
<name>A0A832V3U6_9ARCH</name>
<keyword evidence="5" id="KW-0448">Lipopolysaccharide biosynthesis</keyword>
<feature type="transmembrane region" description="Helical" evidence="8">
    <location>
        <begin position="229"/>
        <end position="246"/>
    </location>
</feature>
<evidence type="ECO:0000256" key="6">
    <source>
        <dbReference type="ARBA" id="ARBA00022989"/>
    </source>
</evidence>
<gene>
    <name evidence="10" type="ORF">H1011_01460</name>
</gene>
<dbReference type="EMBL" id="DVAD01000007">
    <property type="protein sequence ID" value="HIJ99474.1"/>
    <property type="molecule type" value="Genomic_DNA"/>
</dbReference>
<organism evidence="10 11">
    <name type="scientific">Candidatus Undinarchaeum marinum</name>
    <dbReference type="NCBI Taxonomy" id="2756141"/>
    <lineage>
        <taxon>Archaea</taxon>
        <taxon>Candidatus Undinarchaeota</taxon>
        <taxon>Candidatus Undinarchaeia</taxon>
        <taxon>Candidatus Undinarchaeales</taxon>
        <taxon>Candidatus Undinarchaeaceae</taxon>
        <taxon>Candidatus Undinarchaeum</taxon>
    </lineage>
</organism>
<evidence type="ECO:0000256" key="8">
    <source>
        <dbReference type="SAM" id="Phobius"/>
    </source>
</evidence>
<evidence type="ECO:0000256" key="3">
    <source>
        <dbReference type="ARBA" id="ARBA00022679"/>
    </source>
</evidence>
<keyword evidence="3" id="KW-0808">Transferase</keyword>
<dbReference type="InterPro" id="IPR029044">
    <property type="entry name" value="Nucleotide-diphossugar_trans"/>
</dbReference>
<dbReference type="Pfam" id="PF00535">
    <property type="entry name" value="Glycos_transf_2"/>
    <property type="match status" value="1"/>
</dbReference>
<accession>A0A832V3U6</accession>
<dbReference type="Proteomes" id="UP000604391">
    <property type="component" value="Unassembled WGS sequence"/>
</dbReference>
<evidence type="ECO:0000256" key="7">
    <source>
        <dbReference type="ARBA" id="ARBA00023136"/>
    </source>
</evidence>
<dbReference type="AlphaFoldDB" id="A0A832V3U6"/>
<keyword evidence="4 8" id="KW-0812">Transmembrane</keyword>
<dbReference type="Gene3D" id="3.90.550.10">
    <property type="entry name" value="Spore Coat Polysaccharide Biosynthesis Protein SpsA, Chain A"/>
    <property type="match status" value="1"/>
</dbReference>
<dbReference type="GO" id="GO:0005886">
    <property type="term" value="C:plasma membrane"/>
    <property type="evidence" value="ECO:0007669"/>
    <property type="project" value="TreeGrafter"/>
</dbReference>
<evidence type="ECO:0000256" key="5">
    <source>
        <dbReference type="ARBA" id="ARBA00022985"/>
    </source>
</evidence>
<proteinExistence type="predicted"/>
<comment type="caution">
    <text evidence="10">The sequence shown here is derived from an EMBL/GenBank/DDBJ whole genome shotgun (WGS) entry which is preliminary data.</text>
</comment>
<evidence type="ECO:0000256" key="4">
    <source>
        <dbReference type="ARBA" id="ARBA00022692"/>
    </source>
</evidence>
<feature type="transmembrane region" description="Helical" evidence="8">
    <location>
        <begin position="266"/>
        <end position="291"/>
    </location>
</feature>
<dbReference type="InterPro" id="IPR001173">
    <property type="entry name" value="Glyco_trans_2-like"/>
</dbReference>
<evidence type="ECO:0000313" key="11">
    <source>
        <dbReference type="Proteomes" id="UP000604391"/>
    </source>
</evidence>
<keyword evidence="1" id="KW-1003">Cell membrane</keyword>
<evidence type="ECO:0000256" key="2">
    <source>
        <dbReference type="ARBA" id="ARBA00022676"/>
    </source>
</evidence>
<evidence type="ECO:0000256" key="1">
    <source>
        <dbReference type="ARBA" id="ARBA00022475"/>
    </source>
</evidence>
<protein>
    <submittedName>
        <fullName evidence="10">Glycosyltransferase family 2 protein</fullName>
    </submittedName>
</protein>
<keyword evidence="7 8" id="KW-0472">Membrane</keyword>
<evidence type="ECO:0000259" key="9">
    <source>
        <dbReference type="Pfam" id="PF00535"/>
    </source>
</evidence>
<keyword evidence="6 8" id="KW-1133">Transmembrane helix</keyword>
<dbReference type="SUPFAM" id="SSF53448">
    <property type="entry name" value="Nucleotide-diphospho-sugar transferases"/>
    <property type="match status" value="1"/>
</dbReference>
<reference evidence="10 11" key="1">
    <citation type="journal article" name="Nat. Commun.">
        <title>Undinarchaeota illuminate DPANN phylogeny and the impact of gene transfer on archaeal evolution.</title>
        <authorList>
            <person name="Dombrowski N."/>
            <person name="Williams T.A."/>
            <person name="Sun J."/>
            <person name="Woodcroft B.J."/>
            <person name="Lee J.H."/>
            <person name="Minh B.Q."/>
            <person name="Rinke C."/>
            <person name="Spang A."/>
        </authorList>
    </citation>
    <scope>NUCLEOTIDE SEQUENCE [LARGE SCALE GENOMIC DNA]</scope>
    <source>
        <strain evidence="10">MAG_bin17</strain>
    </source>
</reference>